<dbReference type="GO" id="GO:0005667">
    <property type="term" value="C:transcription regulator complex"/>
    <property type="evidence" value="ECO:0007669"/>
    <property type="project" value="TreeGrafter"/>
</dbReference>
<dbReference type="Proteomes" id="UP000092462">
    <property type="component" value="Unassembled WGS sequence"/>
</dbReference>
<name>A0A1B0D7W3_PHLPP</name>
<dbReference type="GO" id="GO:0000981">
    <property type="term" value="F:DNA-binding transcription factor activity, RNA polymerase II-specific"/>
    <property type="evidence" value="ECO:0007669"/>
    <property type="project" value="TreeGrafter"/>
</dbReference>
<dbReference type="InterPro" id="IPR050946">
    <property type="entry name" value="AP-1_TF_bZIP"/>
</dbReference>
<sequence>MKMRDNPNNMESFYEENAQFTTTPATTTGGSLKRPFTLDLNSKDTPKRLRFNQSVNTTSVISSPDLQMLKMASPELEKFIMSNNTLQTPTPSLVFPQKVTVEQAMYAKGFEEALNSLHNSDKTQNLTVTNTSAVTTTTNNNNIISSNNNTINSSSLAMSGGTVVTYTNMGELGRQKSTIKNVLVCVIWHFLDILDT</sequence>
<proteinExistence type="predicted"/>
<evidence type="ECO:0000313" key="5">
    <source>
        <dbReference type="EnsemblMetazoa" id="PPAI003636-PA"/>
    </source>
</evidence>
<dbReference type="PANTHER" id="PTHR11462">
    <property type="entry name" value="JUN TRANSCRIPTION FACTOR-RELATED"/>
    <property type="match status" value="1"/>
</dbReference>
<dbReference type="GO" id="GO:0042127">
    <property type="term" value="P:regulation of cell population proliferation"/>
    <property type="evidence" value="ECO:0007669"/>
    <property type="project" value="TreeGrafter"/>
</dbReference>
<keyword evidence="6" id="KW-1185">Reference proteome</keyword>
<organism evidence="5 6">
    <name type="scientific">Phlebotomus papatasi</name>
    <name type="common">Sandfly</name>
    <dbReference type="NCBI Taxonomy" id="29031"/>
    <lineage>
        <taxon>Eukaryota</taxon>
        <taxon>Metazoa</taxon>
        <taxon>Ecdysozoa</taxon>
        <taxon>Arthropoda</taxon>
        <taxon>Hexapoda</taxon>
        <taxon>Insecta</taxon>
        <taxon>Pterygota</taxon>
        <taxon>Neoptera</taxon>
        <taxon>Endopterygota</taxon>
        <taxon>Diptera</taxon>
        <taxon>Nematocera</taxon>
        <taxon>Psychodoidea</taxon>
        <taxon>Psychodidae</taxon>
        <taxon>Phlebotomus</taxon>
        <taxon>Phlebotomus</taxon>
    </lineage>
</organism>
<keyword evidence="2" id="KW-0238">DNA-binding</keyword>
<evidence type="ECO:0000256" key="1">
    <source>
        <dbReference type="ARBA" id="ARBA00023015"/>
    </source>
</evidence>
<keyword evidence="3" id="KW-0804">Transcription</keyword>
<dbReference type="GO" id="GO:0000978">
    <property type="term" value="F:RNA polymerase II cis-regulatory region sequence-specific DNA binding"/>
    <property type="evidence" value="ECO:0007669"/>
    <property type="project" value="TreeGrafter"/>
</dbReference>
<dbReference type="VEuPathDB" id="VectorBase:PPAI003636"/>
<accession>A0A1B0D7W3</accession>
<dbReference type="EMBL" id="AJVK01031707">
    <property type="status" value="NOT_ANNOTATED_CDS"/>
    <property type="molecule type" value="Genomic_DNA"/>
</dbReference>
<dbReference type="PANTHER" id="PTHR11462:SF35">
    <property type="entry name" value="TRANSCRIPTION FACTOR JRA"/>
    <property type="match status" value="1"/>
</dbReference>
<dbReference type="GO" id="GO:0051726">
    <property type="term" value="P:regulation of cell cycle"/>
    <property type="evidence" value="ECO:0007669"/>
    <property type="project" value="TreeGrafter"/>
</dbReference>
<dbReference type="EnsemblMetazoa" id="PPAI003636-RA">
    <property type="protein sequence ID" value="PPAI003636-PA"/>
    <property type="gene ID" value="PPAI003636"/>
</dbReference>
<evidence type="ECO:0000256" key="2">
    <source>
        <dbReference type="ARBA" id="ARBA00023125"/>
    </source>
</evidence>
<dbReference type="AlphaFoldDB" id="A0A1B0D7W3"/>
<reference evidence="5" key="1">
    <citation type="submission" date="2022-08" db="UniProtKB">
        <authorList>
            <consortium name="EnsemblMetazoa"/>
        </authorList>
    </citation>
    <scope>IDENTIFICATION</scope>
    <source>
        <strain evidence="5">Israel</strain>
    </source>
</reference>
<dbReference type="VEuPathDB" id="VectorBase:PPAPM1_009670"/>
<keyword evidence="1" id="KW-0805">Transcription regulation</keyword>
<feature type="domain" description="Jun-like transcription factor" evidence="4">
    <location>
        <begin position="31"/>
        <end position="146"/>
    </location>
</feature>
<dbReference type="Pfam" id="PF03957">
    <property type="entry name" value="Jun"/>
    <property type="match status" value="1"/>
</dbReference>
<evidence type="ECO:0000256" key="3">
    <source>
        <dbReference type="ARBA" id="ARBA00023163"/>
    </source>
</evidence>
<evidence type="ECO:0000259" key="4">
    <source>
        <dbReference type="Pfam" id="PF03957"/>
    </source>
</evidence>
<protein>
    <recommendedName>
        <fullName evidence="4">Jun-like transcription factor domain-containing protein</fullName>
    </recommendedName>
</protein>
<dbReference type="InterPro" id="IPR005643">
    <property type="entry name" value="JNK"/>
</dbReference>
<evidence type="ECO:0000313" key="6">
    <source>
        <dbReference type="Proteomes" id="UP000092462"/>
    </source>
</evidence>